<comment type="similarity">
    <text evidence="3">Belongs to the uracil-DNA glycosylase (UDG) superfamily. UNG family.</text>
</comment>
<feature type="compositionally biased region" description="Basic and acidic residues" evidence="17">
    <location>
        <begin position="798"/>
        <end position="828"/>
    </location>
</feature>
<evidence type="ECO:0000256" key="10">
    <source>
        <dbReference type="ARBA" id="ARBA00023015"/>
    </source>
</evidence>
<evidence type="ECO:0000256" key="16">
    <source>
        <dbReference type="PROSITE-ProRule" id="PRU10072"/>
    </source>
</evidence>
<evidence type="ECO:0000256" key="4">
    <source>
        <dbReference type="ARBA" id="ARBA00012030"/>
    </source>
</evidence>
<dbReference type="CDD" id="cd10027">
    <property type="entry name" value="UDG-F1-like"/>
    <property type="match status" value="1"/>
</dbReference>
<feature type="compositionally biased region" description="Low complexity" evidence="17">
    <location>
        <begin position="1"/>
        <end position="14"/>
    </location>
</feature>
<dbReference type="NCBIfam" id="NF003588">
    <property type="entry name" value="PRK05254.1-1"/>
    <property type="match status" value="1"/>
</dbReference>
<dbReference type="Gene3D" id="4.10.1000.10">
    <property type="entry name" value="Zinc finger, CCCH-type"/>
    <property type="match status" value="1"/>
</dbReference>
<keyword evidence="13" id="KW-0234">DNA repair</keyword>
<dbReference type="GO" id="GO:0097510">
    <property type="term" value="P:base-excision repair, AP site formation via deaminated base removal"/>
    <property type="evidence" value="ECO:0007669"/>
    <property type="project" value="TreeGrafter"/>
</dbReference>
<dbReference type="EMBL" id="OU466859">
    <property type="protein sequence ID" value="CAH2053371.1"/>
    <property type="molecule type" value="Genomic_DNA"/>
</dbReference>
<dbReference type="PANTHER" id="PTHR11264:SF0">
    <property type="entry name" value="URACIL-DNA GLYCOSYLASE"/>
    <property type="match status" value="1"/>
</dbReference>
<dbReference type="SUPFAM" id="SSF52141">
    <property type="entry name" value="Uracil-DNA glycosylase-like"/>
    <property type="match status" value="1"/>
</dbReference>
<accession>A0AAU9RYT2</accession>
<protein>
    <recommendedName>
        <fullName evidence="4">uracil-DNA glycosylase</fullName>
        <ecNumber evidence="4">3.2.2.27</ecNumber>
    </recommendedName>
</protein>
<evidence type="ECO:0000313" key="21">
    <source>
        <dbReference type="Proteomes" id="UP000836841"/>
    </source>
</evidence>
<keyword evidence="11" id="KW-0238">DNA-binding</keyword>
<comment type="subcellular location">
    <subcellularLocation>
        <location evidence="2">Nucleus</location>
    </subcellularLocation>
</comment>
<dbReference type="PROSITE" id="PS00130">
    <property type="entry name" value="U_DNA_GLYCOSYLASE"/>
    <property type="match status" value="1"/>
</dbReference>
<dbReference type="GO" id="GO:0005634">
    <property type="term" value="C:nucleus"/>
    <property type="evidence" value="ECO:0007669"/>
    <property type="project" value="UniProtKB-SubCell"/>
</dbReference>
<evidence type="ECO:0000256" key="7">
    <source>
        <dbReference type="ARBA" id="ARBA00022771"/>
    </source>
</evidence>
<evidence type="ECO:0000256" key="3">
    <source>
        <dbReference type="ARBA" id="ARBA00008184"/>
    </source>
</evidence>
<dbReference type="InterPro" id="IPR057031">
    <property type="entry name" value="SFR19-like_C"/>
</dbReference>
<evidence type="ECO:0000256" key="5">
    <source>
        <dbReference type="ARBA" id="ARBA00022723"/>
    </source>
</evidence>
<evidence type="ECO:0000256" key="6">
    <source>
        <dbReference type="ARBA" id="ARBA00022763"/>
    </source>
</evidence>
<keyword evidence="8" id="KW-0378">Hydrolase</keyword>
<sequence length="1269" mass="140991">MASSSSSNPWSSSPSKKKTTKSRQTKRTLCQKASSSKATSLDKRQETVLKKAFELSTLCGIEVCVICYRLDGGLKTWPEDREKVKDMARRYIELSETKRRKGQVDLRQFLEKINNDDSKNKKKKKKKLKSLPTNKYPDWDPRFESYSVEQLTELIQSLERRQAMMQHRIQAVVESQKQRNMHGTNMADQKPMITTTAAGMNHLQQHSNQVSMYLLNHENGNLSQFPVSASALNQAQSLPPLPSSLAMYPDFNNCNVDGNSGFRGVQEAEINNMNVNDYPGFRWPLQGTGISSMNVDDYPGLRWPQGTGFNGLQNMNMCGYNSNTNTNGLTHQLVQFPTQITAPGFQFGSSLKMSGSGRKLVSKWDSKTDTHQHFSVNENSGSYYKEPEPVRFNGESNVSRRSAAADDQHSGDARTRSRAAQNNDNSYYSEQDETRQKFFHSDYGWEDATRKHREMKHHADGFRSSDYDTDFSRREHLHGGVSDPRLRRHRSEFTGTQRRDGDGDGDGDGEGGFNRTSSIPCKFFAAGFCRNGNHCRFSHHGGDRKQPQDNNFYRQDSNNHSGHNRWNDAERLDKGVSESRGNGSSWIDDMEMSPEWNYGARNLKIPMKEDLGVGVIGQSSQSRAGKDDLVTNYDQRSSSGVMFEKPVADSHQNYNDKPVNIAPVQAFNQNHDVSPYQTAGGSQQVVAAAADLSVGSTLSSLESGKAFQDSIVEKPVPVQNTVTREQMEQISNISASIAQFLANGQPITQLTQSSLLSESSSAVHPDQATSNNPSIGAEVVPAVTTSHVSNVDKIQELALDTKADEENGEKKADEASKEEDGTKTGEDSKDADDVDGSDEENKKGKDPKAFKFALVEIVKELLKPAWKEGKMDKDAYKNIVKKVVEKVTGTMQSGNIPQTQEKIEHYLSASKPKLTKLVQNYSTVESKKHVLRIESISVTEMASSTSKTLMDFFQPAKRLKASPSSSFPAVSTAGGSRGLGSAANSPPRITVTNSVTEDSSGLTPDQISRSEFNKFVAKSKRNLAVCSEKVTKAKAEGSCYVPLSELLVEESWLKALPEELHKPYAKTLSDFLERETIADFKGPPIYPPQHLIFNALNTTPFDRVKAVIIGQDPYHGPGQAMGLSFSVPEGEKLPSSLLNIFKELQKDVGCPIPRHGNLQKWAVQGVLLLNAVLTVRSKQPNSHAKKGWEQFTDAVIQSISQQKEGVVFLLWGRYAQEKSKLIDGNKHHILTAAHPSGLSAHRGFFNCRHFSRANQLLEQMGTTPIDWQL</sequence>
<feature type="compositionally biased region" description="Polar residues" evidence="17">
    <location>
        <begin position="373"/>
        <end position="382"/>
    </location>
</feature>
<dbReference type="NCBIfam" id="NF003589">
    <property type="entry name" value="PRK05254.1-2"/>
    <property type="match status" value="1"/>
</dbReference>
<dbReference type="Pfam" id="PF00319">
    <property type="entry name" value="SRF-TF"/>
    <property type="match status" value="1"/>
</dbReference>
<feature type="compositionally biased region" description="Basic and acidic residues" evidence="17">
    <location>
        <begin position="403"/>
        <end position="415"/>
    </location>
</feature>
<evidence type="ECO:0000256" key="1">
    <source>
        <dbReference type="ARBA" id="ARBA00001400"/>
    </source>
</evidence>
<dbReference type="Gene3D" id="3.40.470.10">
    <property type="entry name" value="Uracil-DNA glycosylase-like domain"/>
    <property type="match status" value="1"/>
</dbReference>
<dbReference type="AlphaFoldDB" id="A0AAU9RYT2"/>
<evidence type="ECO:0000259" key="19">
    <source>
        <dbReference type="PROSITE" id="PS50103"/>
    </source>
</evidence>
<evidence type="ECO:0000256" key="13">
    <source>
        <dbReference type="ARBA" id="ARBA00023204"/>
    </source>
</evidence>
<dbReference type="SMART" id="SM00987">
    <property type="entry name" value="UreE_C"/>
    <property type="match status" value="1"/>
</dbReference>
<dbReference type="GO" id="GO:0046983">
    <property type="term" value="F:protein dimerization activity"/>
    <property type="evidence" value="ECO:0007669"/>
    <property type="project" value="InterPro"/>
</dbReference>
<dbReference type="InterPro" id="IPR033897">
    <property type="entry name" value="SRF-like_MADS-box"/>
</dbReference>
<reference evidence="20 21" key="1">
    <citation type="submission" date="2022-03" db="EMBL/GenBank/DDBJ databases">
        <authorList>
            <person name="Nunn A."/>
            <person name="Chopra R."/>
            <person name="Nunn A."/>
            <person name="Contreras Garrido A."/>
        </authorList>
    </citation>
    <scope>NUCLEOTIDE SEQUENCE [LARGE SCALE GENOMIC DNA]</scope>
</reference>
<feature type="domain" description="C3H1-type" evidence="19">
    <location>
        <begin position="515"/>
        <end position="542"/>
    </location>
</feature>
<evidence type="ECO:0000256" key="12">
    <source>
        <dbReference type="ARBA" id="ARBA00023163"/>
    </source>
</evidence>
<feature type="compositionally biased region" description="Basic and acidic residues" evidence="17">
    <location>
        <begin position="461"/>
        <end position="478"/>
    </location>
</feature>
<gene>
    <name evidence="20" type="ORF">TAV2_LOCUS11012</name>
</gene>
<dbReference type="InterPro" id="IPR000571">
    <property type="entry name" value="Znf_CCCH"/>
</dbReference>
<dbReference type="InterPro" id="IPR036855">
    <property type="entry name" value="Znf_CCCH_sf"/>
</dbReference>
<evidence type="ECO:0000313" key="20">
    <source>
        <dbReference type="EMBL" id="CAH2053371.1"/>
    </source>
</evidence>
<feature type="non-terminal residue" evidence="20">
    <location>
        <position position="1269"/>
    </location>
</feature>
<dbReference type="InterPro" id="IPR036895">
    <property type="entry name" value="Uracil-DNA_glycosylase-like_sf"/>
</dbReference>
<dbReference type="NCBIfam" id="NF003592">
    <property type="entry name" value="PRK05254.1-5"/>
    <property type="match status" value="1"/>
</dbReference>
<evidence type="ECO:0000256" key="14">
    <source>
        <dbReference type="ARBA" id="ARBA00023242"/>
    </source>
</evidence>
<dbReference type="GO" id="GO:0045944">
    <property type="term" value="P:positive regulation of transcription by RNA polymerase II"/>
    <property type="evidence" value="ECO:0007669"/>
    <property type="project" value="InterPro"/>
</dbReference>
<feature type="region of interest" description="Disordered" evidence="17">
    <location>
        <begin position="539"/>
        <end position="588"/>
    </location>
</feature>
<evidence type="ECO:0000256" key="15">
    <source>
        <dbReference type="PROSITE-ProRule" id="PRU00723"/>
    </source>
</evidence>
<feature type="compositionally biased region" description="Polar residues" evidence="17">
    <location>
        <begin position="27"/>
        <end position="37"/>
    </location>
</feature>
<dbReference type="Gene3D" id="3.40.1810.10">
    <property type="entry name" value="Transcription factor, MADS-box"/>
    <property type="match status" value="1"/>
</dbReference>
<dbReference type="SMART" id="SM00986">
    <property type="entry name" value="UDG"/>
    <property type="match status" value="1"/>
</dbReference>
<feature type="region of interest" description="Disordered" evidence="17">
    <location>
        <begin position="115"/>
        <end position="134"/>
    </location>
</feature>
<evidence type="ECO:0000256" key="9">
    <source>
        <dbReference type="ARBA" id="ARBA00022833"/>
    </source>
</evidence>
<dbReference type="InterPro" id="IPR005122">
    <property type="entry name" value="Uracil-DNA_glycosylase-like"/>
</dbReference>
<feature type="region of interest" description="Disordered" evidence="17">
    <location>
        <begin position="461"/>
        <end position="513"/>
    </location>
</feature>
<feature type="compositionally biased region" description="Polar residues" evidence="17">
    <location>
        <begin position="990"/>
        <end position="1004"/>
    </location>
</feature>
<feature type="compositionally biased region" description="Basic and acidic residues" evidence="17">
    <location>
        <begin position="565"/>
        <end position="577"/>
    </location>
</feature>
<dbReference type="GO" id="GO:0004844">
    <property type="term" value="F:uracil DNA N-glycosylase activity"/>
    <property type="evidence" value="ECO:0007669"/>
    <property type="project" value="UniProtKB-EC"/>
</dbReference>
<dbReference type="GO" id="GO:0008270">
    <property type="term" value="F:zinc ion binding"/>
    <property type="evidence" value="ECO:0007669"/>
    <property type="project" value="UniProtKB-KW"/>
</dbReference>
<name>A0AAU9RYT2_THLAR</name>
<dbReference type="GO" id="GO:0000987">
    <property type="term" value="F:cis-regulatory region sequence-specific DNA binding"/>
    <property type="evidence" value="ECO:0007669"/>
    <property type="project" value="InterPro"/>
</dbReference>
<evidence type="ECO:0000259" key="18">
    <source>
        <dbReference type="PROSITE" id="PS50066"/>
    </source>
</evidence>
<keyword evidence="21" id="KW-1185">Reference proteome</keyword>
<feature type="region of interest" description="Disordered" evidence="17">
    <location>
        <begin position="961"/>
        <end position="1004"/>
    </location>
</feature>
<dbReference type="InterPro" id="IPR002043">
    <property type="entry name" value="UDG_fam1"/>
</dbReference>
<feature type="compositionally biased region" description="Polar residues" evidence="17">
    <location>
        <begin position="418"/>
        <end position="429"/>
    </location>
</feature>
<dbReference type="InterPro" id="IPR002100">
    <property type="entry name" value="TF_MADSbox"/>
</dbReference>
<dbReference type="SMART" id="SM00356">
    <property type="entry name" value="ZnF_C3H1"/>
    <property type="match status" value="1"/>
</dbReference>
<dbReference type="SUPFAM" id="SSF90229">
    <property type="entry name" value="CCCH zinc finger"/>
    <property type="match status" value="1"/>
</dbReference>
<feature type="compositionally biased region" description="Polar residues" evidence="17">
    <location>
        <begin position="548"/>
        <end position="561"/>
    </location>
</feature>
<dbReference type="PROSITE" id="PS50066">
    <property type="entry name" value="MADS_BOX_2"/>
    <property type="match status" value="1"/>
</dbReference>
<proteinExistence type="inferred from homology"/>
<keyword evidence="14" id="KW-0539">Nucleus</keyword>
<dbReference type="PROSITE" id="PS50103">
    <property type="entry name" value="ZF_C3H1"/>
    <property type="match status" value="1"/>
</dbReference>
<keyword evidence="12" id="KW-0804">Transcription</keyword>
<dbReference type="CDD" id="cd00266">
    <property type="entry name" value="MADS_SRF_like"/>
    <property type="match status" value="1"/>
</dbReference>
<comment type="catalytic activity">
    <reaction evidence="1">
        <text>Hydrolyzes single-stranded DNA or mismatched double-stranded DNA and polynucleotides, releasing free uracil.</text>
        <dbReference type="EC" id="3.2.2.27"/>
    </reaction>
</comment>
<dbReference type="InterPro" id="IPR036879">
    <property type="entry name" value="TF_MADSbox_sf"/>
</dbReference>
<dbReference type="EC" id="3.2.2.27" evidence="4"/>
<feature type="active site" description="Proton acceptor" evidence="16">
    <location>
        <position position="1112"/>
    </location>
</feature>
<dbReference type="FunFam" id="3.40.470.10:FF:000001">
    <property type="entry name" value="Uracil-DNA glycosylase"/>
    <property type="match status" value="1"/>
</dbReference>
<feature type="compositionally biased region" description="Acidic residues" evidence="17">
    <location>
        <begin position="829"/>
        <end position="838"/>
    </location>
</feature>
<dbReference type="Proteomes" id="UP000836841">
    <property type="component" value="Chromosome 3"/>
</dbReference>
<evidence type="ECO:0000256" key="11">
    <source>
        <dbReference type="ARBA" id="ARBA00023125"/>
    </source>
</evidence>
<keyword evidence="7 15" id="KW-0863">Zinc-finger</keyword>
<dbReference type="Pfam" id="PF03167">
    <property type="entry name" value="UDG"/>
    <property type="match status" value="1"/>
</dbReference>
<organism evidence="20 21">
    <name type="scientific">Thlaspi arvense</name>
    <name type="common">Field penny-cress</name>
    <dbReference type="NCBI Taxonomy" id="13288"/>
    <lineage>
        <taxon>Eukaryota</taxon>
        <taxon>Viridiplantae</taxon>
        <taxon>Streptophyta</taxon>
        <taxon>Embryophyta</taxon>
        <taxon>Tracheophyta</taxon>
        <taxon>Spermatophyta</taxon>
        <taxon>Magnoliopsida</taxon>
        <taxon>eudicotyledons</taxon>
        <taxon>Gunneridae</taxon>
        <taxon>Pentapetalae</taxon>
        <taxon>rosids</taxon>
        <taxon>malvids</taxon>
        <taxon>Brassicales</taxon>
        <taxon>Brassicaceae</taxon>
        <taxon>Thlaspideae</taxon>
        <taxon>Thlaspi</taxon>
    </lineage>
</organism>
<dbReference type="HAMAP" id="MF_00148">
    <property type="entry name" value="UDG"/>
    <property type="match status" value="1"/>
</dbReference>
<feature type="region of interest" description="Disordered" evidence="17">
    <location>
        <begin position="798"/>
        <end position="845"/>
    </location>
</feature>
<dbReference type="NCBIfam" id="NF003591">
    <property type="entry name" value="PRK05254.1-4"/>
    <property type="match status" value="1"/>
</dbReference>
<feature type="compositionally biased region" description="Basic residues" evidence="17">
    <location>
        <begin position="15"/>
        <end position="26"/>
    </location>
</feature>
<feature type="region of interest" description="Disordered" evidence="17">
    <location>
        <begin position="364"/>
        <end position="433"/>
    </location>
</feature>
<feature type="zinc finger region" description="C3H1-type" evidence="15">
    <location>
        <begin position="515"/>
        <end position="542"/>
    </location>
</feature>
<keyword evidence="9 15" id="KW-0862">Zinc</keyword>
<dbReference type="PANTHER" id="PTHR11264">
    <property type="entry name" value="URACIL-DNA GLYCOSYLASE"/>
    <property type="match status" value="1"/>
</dbReference>
<evidence type="ECO:0000256" key="17">
    <source>
        <dbReference type="SAM" id="MobiDB-lite"/>
    </source>
</evidence>
<dbReference type="Pfam" id="PF23030">
    <property type="entry name" value="SCAF11-like_C"/>
    <property type="match status" value="1"/>
</dbReference>
<dbReference type="NCBIfam" id="TIGR00628">
    <property type="entry name" value="ung"/>
    <property type="match status" value="1"/>
</dbReference>
<dbReference type="GO" id="GO:0000981">
    <property type="term" value="F:DNA-binding transcription factor activity, RNA polymerase II-specific"/>
    <property type="evidence" value="ECO:0007669"/>
    <property type="project" value="InterPro"/>
</dbReference>
<dbReference type="SUPFAM" id="SSF55455">
    <property type="entry name" value="SRF-like"/>
    <property type="match status" value="1"/>
</dbReference>
<keyword evidence="10" id="KW-0805">Transcription regulation</keyword>
<dbReference type="InterPro" id="IPR018085">
    <property type="entry name" value="Ura-DNA_Glyclase_AS"/>
</dbReference>
<dbReference type="SMART" id="SM00432">
    <property type="entry name" value="MADS"/>
    <property type="match status" value="1"/>
</dbReference>
<feature type="compositionally biased region" description="Basic residues" evidence="17">
    <location>
        <begin position="120"/>
        <end position="129"/>
    </location>
</feature>
<feature type="region of interest" description="Disordered" evidence="17">
    <location>
        <begin position="1"/>
        <end position="37"/>
    </location>
</feature>
<evidence type="ECO:0000256" key="8">
    <source>
        <dbReference type="ARBA" id="ARBA00022801"/>
    </source>
</evidence>
<feature type="domain" description="MADS-box" evidence="18">
    <location>
        <begin position="34"/>
        <end position="81"/>
    </location>
</feature>
<keyword evidence="5 15" id="KW-0479">Metal-binding</keyword>
<keyword evidence="6" id="KW-0227">DNA damage</keyword>
<evidence type="ECO:0000256" key="2">
    <source>
        <dbReference type="ARBA" id="ARBA00004123"/>
    </source>
</evidence>